<evidence type="ECO:0000256" key="1">
    <source>
        <dbReference type="SAM" id="MobiDB-lite"/>
    </source>
</evidence>
<dbReference type="RefSeq" id="WP_285666848.1">
    <property type="nucleotide sequence ID" value="NZ_BSTX01000005.1"/>
</dbReference>
<proteinExistence type="predicted"/>
<accession>A0A9W6WCT0</accession>
<evidence type="ECO:0000313" key="2">
    <source>
        <dbReference type="EMBL" id="GLZ81398.1"/>
    </source>
</evidence>
<comment type="caution">
    <text evidence="2">The sequence shown here is derived from an EMBL/GenBank/DDBJ whole genome shotgun (WGS) entry which is preliminary data.</text>
</comment>
<dbReference type="Proteomes" id="UP001165079">
    <property type="component" value="Unassembled WGS sequence"/>
</dbReference>
<feature type="region of interest" description="Disordered" evidence="1">
    <location>
        <begin position="1"/>
        <end position="47"/>
    </location>
</feature>
<name>A0A9W6WCT0_9ACTN</name>
<evidence type="ECO:0000313" key="3">
    <source>
        <dbReference type="Proteomes" id="UP001165079"/>
    </source>
</evidence>
<protein>
    <recommendedName>
        <fullName evidence="4">Terminase small subunit</fullName>
    </recommendedName>
</protein>
<evidence type="ECO:0008006" key="4">
    <source>
        <dbReference type="Google" id="ProtNLM"/>
    </source>
</evidence>
<keyword evidence="3" id="KW-1185">Reference proteome</keyword>
<dbReference type="AlphaFoldDB" id="A0A9W6WCT0"/>
<reference evidence="2" key="1">
    <citation type="submission" date="2023-03" db="EMBL/GenBank/DDBJ databases">
        <title>Actinorhabdospora filicis NBRC 111898.</title>
        <authorList>
            <person name="Ichikawa N."/>
            <person name="Sato H."/>
            <person name="Tonouchi N."/>
        </authorList>
    </citation>
    <scope>NUCLEOTIDE SEQUENCE</scope>
    <source>
        <strain evidence="2">NBRC 111898</strain>
    </source>
</reference>
<dbReference type="EMBL" id="BSTX01000005">
    <property type="protein sequence ID" value="GLZ81398.1"/>
    <property type="molecule type" value="Genomic_DNA"/>
</dbReference>
<gene>
    <name evidence="2" type="ORF">Afil01_62050</name>
</gene>
<dbReference type="InterPro" id="IPR057972">
    <property type="entry name" value="Terminase_7"/>
</dbReference>
<organism evidence="2 3">
    <name type="scientific">Actinorhabdospora filicis</name>
    <dbReference type="NCBI Taxonomy" id="1785913"/>
    <lineage>
        <taxon>Bacteria</taxon>
        <taxon>Bacillati</taxon>
        <taxon>Actinomycetota</taxon>
        <taxon>Actinomycetes</taxon>
        <taxon>Micromonosporales</taxon>
        <taxon>Micromonosporaceae</taxon>
        <taxon>Actinorhabdospora</taxon>
    </lineage>
</organism>
<sequence length="146" mass="16081">MSFSSRGPVPNREDDLARPRSRKGVETQAVTRGTARETHAPESDPSWHPIAAQLWEAVIASGQADFYQQSDYAVLFSLCDDLSHFKRSAKRSAQMAQTIYSALGSLLVTEGDRRRARIELDLPADADDDASVTAIADYKRRLGVAT</sequence>
<dbReference type="Pfam" id="PF25673">
    <property type="entry name" value="Terminase_7"/>
    <property type="match status" value="1"/>
</dbReference>